<evidence type="ECO:0000313" key="2">
    <source>
        <dbReference type="EMBL" id="RMX50705.1"/>
    </source>
</evidence>
<reference evidence="2 3" key="1">
    <citation type="journal article" date="2018" name="Sci. Rep.">
        <title>Comparative analysis of the Pocillopora damicornis genome highlights role of immune system in coral evolution.</title>
        <authorList>
            <person name="Cunning R."/>
            <person name="Bay R.A."/>
            <person name="Gillette P."/>
            <person name="Baker A.C."/>
            <person name="Traylor-Knowles N."/>
        </authorList>
    </citation>
    <scope>NUCLEOTIDE SEQUENCE [LARGE SCALE GENOMIC DNA]</scope>
    <source>
        <strain evidence="2">RSMAS</strain>
        <tissue evidence="2">Whole animal</tissue>
    </source>
</reference>
<evidence type="ECO:0000313" key="3">
    <source>
        <dbReference type="Proteomes" id="UP000275408"/>
    </source>
</evidence>
<name>A0A3M6UAL3_POCDA</name>
<accession>A0A3M6UAL3</accession>
<organism evidence="2 3">
    <name type="scientific">Pocillopora damicornis</name>
    <name type="common">Cauliflower coral</name>
    <name type="synonym">Millepora damicornis</name>
    <dbReference type="NCBI Taxonomy" id="46731"/>
    <lineage>
        <taxon>Eukaryota</taxon>
        <taxon>Metazoa</taxon>
        <taxon>Cnidaria</taxon>
        <taxon>Anthozoa</taxon>
        <taxon>Hexacorallia</taxon>
        <taxon>Scleractinia</taxon>
        <taxon>Astrocoeniina</taxon>
        <taxon>Pocilloporidae</taxon>
        <taxon>Pocillopora</taxon>
    </lineage>
</organism>
<dbReference type="Proteomes" id="UP000275408">
    <property type="component" value="Unassembled WGS sequence"/>
</dbReference>
<dbReference type="AlphaFoldDB" id="A0A3M6UAL3"/>
<proteinExistence type="predicted"/>
<feature type="region of interest" description="Disordered" evidence="1">
    <location>
        <begin position="76"/>
        <end position="95"/>
    </location>
</feature>
<keyword evidence="3" id="KW-1185">Reference proteome</keyword>
<dbReference type="EMBL" id="RCHS01001908">
    <property type="protein sequence ID" value="RMX50705.1"/>
    <property type="molecule type" value="Genomic_DNA"/>
</dbReference>
<comment type="caution">
    <text evidence="2">The sequence shown here is derived from an EMBL/GenBank/DDBJ whole genome shotgun (WGS) entry which is preliminary data.</text>
</comment>
<protein>
    <submittedName>
        <fullName evidence="2">Uncharacterized protein</fullName>
    </submittedName>
</protein>
<sequence>MESQIRFTVKEWRQKICGKKSSEDLKKEKGAMNTADVYGRNRFTFFIDLRSMRDSDLNGSGLRLVNTRKKEFSLQSTGRRGVRGICPAQHRQPSA</sequence>
<evidence type="ECO:0000256" key="1">
    <source>
        <dbReference type="SAM" id="MobiDB-lite"/>
    </source>
</evidence>
<gene>
    <name evidence="2" type="ORF">pdam_00013213</name>
</gene>